<dbReference type="Proteomes" id="UP000541185">
    <property type="component" value="Unassembled WGS sequence"/>
</dbReference>
<accession>A0A848H3Z5</accession>
<proteinExistence type="predicted"/>
<protein>
    <recommendedName>
        <fullName evidence="3">Rhodanese domain-containing protein</fullName>
    </recommendedName>
</protein>
<name>A0A848H3Z5_9BURK</name>
<feature type="region of interest" description="Disordered" evidence="1">
    <location>
        <begin position="426"/>
        <end position="468"/>
    </location>
</feature>
<comment type="caution">
    <text evidence="4">The sequence shown here is derived from an EMBL/GenBank/DDBJ whole genome shotgun (WGS) entry which is preliminary data.</text>
</comment>
<dbReference type="PROSITE" id="PS50206">
    <property type="entry name" value="RHODANESE_3"/>
    <property type="match status" value="1"/>
</dbReference>
<reference evidence="4 5" key="1">
    <citation type="submission" date="2020-04" db="EMBL/GenBank/DDBJ databases">
        <title>Ramlibacter sp. G-1-2-2 isolated from soil.</title>
        <authorList>
            <person name="Dahal R.H."/>
        </authorList>
    </citation>
    <scope>NUCLEOTIDE SEQUENCE [LARGE SCALE GENOMIC DNA]</scope>
    <source>
        <strain evidence="4 5">G-1-2-2</strain>
    </source>
</reference>
<gene>
    <name evidence="4" type="ORF">HHL11_11870</name>
</gene>
<keyword evidence="5" id="KW-1185">Reference proteome</keyword>
<evidence type="ECO:0000313" key="4">
    <source>
        <dbReference type="EMBL" id="NML44452.1"/>
    </source>
</evidence>
<feature type="chain" id="PRO_5032434121" description="Rhodanese domain-containing protein" evidence="2">
    <location>
        <begin position="23"/>
        <end position="468"/>
    </location>
</feature>
<dbReference type="Gene3D" id="3.40.250.10">
    <property type="entry name" value="Rhodanese-like domain"/>
    <property type="match status" value="1"/>
</dbReference>
<evidence type="ECO:0000313" key="5">
    <source>
        <dbReference type="Proteomes" id="UP000541185"/>
    </source>
</evidence>
<dbReference type="InterPro" id="IPR001763">
    <property type="entry name" value="Rhodanese-like_dom"/>
</dbReference>
<keyword evidence="2" id="KW-0732">Signal</keyword>
<dbReference type="EMBL" id="JABBFX010000001">
    <property type="protein sequence ID" value="NML44452.1"/>
    <property type="molecule type" value="Genomic_DNA"/>
</dbReference>
<organism evidence="4 5">
    <name type="scientific">Ramlibacter agri</name>
    <dbReference type="NCBI Taxonomy" id="2728837"/>
    <lineage>
        <taxon>Bacteria</taxon>
        <taxon>Pseudomonadati</taxon>
        <taxon>Pseudomonadota</taxon>
        <taxon>Betaproteobacteria</taxon>
        <taxon>Burkholderiales</taxon>
        <taxon>Comamonadaceae</taxon>
        <taxon>Ramlibacter</taxon>
    </lineage>
</organism>
<evidence type="ECO:0000256" key="1">
    <source>
        <dbReference type="SAM" id="MobiDB-lite"/>
    </source>
</evidence>
<dbReference type="AlphaFoldDB" id="A0A848H3Z5"/>
<sequence length="468" mass="50363">MRIALVLAVTLLAAGASVTASAQNLAAVAKACNAGADPAARGSTQAQINGVTTVSPREAKCLVDKLGSRLVIIQAMDDADRRLPNANALPDAGNLHLRGDGNAMVKEQYARLTGGDLKRPLLIYCHHASCPYSEIASKRAVMAGYENIFWMREGNEGWGKAGYAFGDGVVEARKPEATPASEIEACARFMREFPPEFVAKALAESDQDTASVERRLVPPFAESATKCLGKVKEKYAGNPSVQTVAQAFENRAFDDVARAIAKARAAVDADPSSFFMENLRKADADSLRDIVKAAHAVKTFKQTCGSFNIPIPSDPDGFNAAAAEFNQYVGCFNANSAPRSDGIVDWLYYGKAYQDNVGVGRYACSRWGRPNCIPDAAWQPLAAVLTPANKELVFNASDRRAAFTREREEIGAEMDGWRNRATAILERANRSESRSSGYSGGSGYAPPSYEPPQTTYRRPSNASAPGMR</sequence>
<dbReference type="InterPro" id="IPR036873">
    <property type="entry name" value="Rhodanese-like_dom_sf"/>
</dbReference>
<evidence type="ECO:0000256" key="2">
    <source>
        <dbReference type="SAM" id="SignalP"/>
    </source>
</evidence>
<feature type="compositionally biased region" description="Polar residues" evidence="1">
    <location>
        <begin position="453"/>
        <end position="468"/>
    </location>
</feature>
<dbReference type="SUPFAM" id="SSF52821">
    <property type="entry name" value="Rhodanese/Cell cycle control phosphatase"/>
    <property type="match status" value="1"/>
</dbReference>
<feature type="signal peptide" evidence="2">
    <location>
        <begin position="1"/>
        <end position="22"/>
    </location>
</feature>
<evidence type="ECO:0000259" key="3">
    <source>
        <dbReference type="PROSITE" id="PS50206"/>
    </source>
</evidence>
<feature type="domain" description="Rhodanese" evidence="3">
    <location>
        <begin position="105"/>
        <end position="167"/>
    </location>
</feature>